<comment type="function">
    <text evidence="1">Forms the portal vertex of the capsid. This portal plays critical roles in head assembly, genome packaging, neck/tail attachment, and genome ejection. The portal protein multimerizes as a single ring-shaped homododecamer arranged around a central channel.</text>
</comment>
<evidence type="ECO:0000256" key="9">
    <source>
        <dbReference type="ARBA" id="ARBA00023219"/>
    </source>
</evidence>
<keyword evidence="6" id="KW-0946">Virion</keyword>
<dbReference type="InterPro" id="IPR020991">
    <property type="entry name" value="Connector_podovirus"/>
</dbReference>
<evidence type="ECO:0000256" key="1">
    <source>
        <dbReference type="ARBA" id="ARBA00003421"/>
    </source>
</evidence>
<keyword evidence="8" id="KW-1171">Viral genome ejection through host cell envelope</keyword>
<gene>
    <name evidence="12" type="ORF">UFOVP60_50</name>
</gene>
<evidence type="ECO:0000256" key="4">
    <source>
        <dbReference type="ARBA" id="ARBA00022595"/>
    </source>
</evidence>
<dbReference type="GO" id="GO:0044423">
    <property type="term" value="C:virion component"/>
    <property type="evidence" value="ECO:0007669"/>
    <property type="project" value="UniProtKB-KW"/>
</dbReference>
<evidence type="ECO:0000256" key="3">
    <source>
        <dbReference type="ARBA" id="ARBA00022470"/>
    </source>
</evidence>
<evidence type="ECO:0000256" key="8">
    <source>
        <dbReference type="ARBA" id="ARBA00023009"/>
    </source>
</evidence>
<evidence type="ECO:0000256" key="7">
    <source>
        <dbReference type="ARBA" id="ARBA00022950"/>
    </source>
</evidence>
<keyword evidence="5" id="KW-1188">Viral release from host cell</keyword>
<evidence type="ECO:0000256" key="5">
    <source>
        <dbReference type="ARBA" id="ARBA00022612"/>
    </source>
</evidence>
<keyword evidence="4" id="KW-1162">Viral penetration into host cytoplasm</keyword>
<organism evidence="12">
    <name type="scientific">uncultured Caudovirales phage</name>
    <dbReference type="NCBI Taxonomy" id="2100421"/>
    <lineage>
        <taxon>Viruses</taxon>
        <taxon>Duplodnaviria</taxon>
        <taxon>Heunggongvirae</taxon>
        <taxon>Uroviricota</taxon>
        <taxon>Caudoviricetes</taxon>
        <taxon>Peduoviridae</taxon>
        <taxon>Maltschvirus</taxon>
        <taxon>Maltschvirus maltsch</taxon>
    </lineage>
</organism>
<evidence type="ECO:0000313" key="12">
    <source>
        <dbReference type="EMBL" id="CAB4241399.1"/>
    </source>
</evidence>
<reference evidence="12" key="1">
    <citation type="submission" date="2020-05" db="EMBL/GenBank/DDBJ databases">
        <authorList>
            <person name="Chiriac C."/>
            <person name="Salcher M."/>
            <person name="Ghai R."/>
            <person name="Kavagutti S V."/>
        </authorList>
    </citation>
    <scope>NUCLEOTIDE SEQUENCE</scope>
</reference>
<dbReference type="GO" id="GO:0099002">
    <property type="term" value="P:symbiont genome ejection through host cell envelope, short tail mechanism"/>
    <property type="evidence" value="ECO:0007669"/>
    <property type="project" value="UniProtKB-KW"/>
</dbReference>
<feature type="region of interest" description="Disordered" evidence="11">
    <location>
        <begin position="475"/>
        <end position="503"/>
    </location>
</feature>
<evidence type="ECO:0000256" key="6">
    <source>
        <dbReference type="ARBA" id="ARBA00022844"/>
    </source>
</evidence>
<accession>A0A6J5TB36</accession>
<proteinExistence type="predicted"/>
<comment type="subcellular location">
    <subcellularLocation>
        <location evidence="2">Virion</location>
    </subcellularLocation>
</comment>
<sequence>MTPRAPETASSMWERLSSARSSFMLKCERFASMTLPKIMLPNGVTVENATFTNQYQSIGAQAVNHLANRLMIAMFAPSRPSFRLIPTDSLRGQLMAAGASEDDIAPILAEAERKAARQLDSRAQRSKLYTAMKHIIVTGQILLCLKDETIRSVGLKYWCVKRRADGTPHTIVMREVLKADELAEEVQPFAYAASADTEVSLYTVISFDAKGRVTEDLWVDNTKLPDKFSSKYTPETNPWIVVHWDLGDESDYATGLVEEYAADFERISALSEAISDGSILALDTRNLVDQSGMTSVEDMKNGKSGDFVPGRKDDITPVTVGSYPALAPGDQILQRYEKRIAQAFLLHSAIVRNAERVTAEEIRMIAQELETSLGGVYSALAAAMQTPIARWLLRQINLPMSAKDFDLAVVTGLDALSRNGDLEALQRGLEILGKVAVLPPELQSRLKMDQLAARVGEGVGYDLSKVMKSKEELAQEQQAAAASRSAESTVTAAGEAAAQQGQV</sequence>
<name>A0A6J5TB36_9CAUD</name>
<dbReference type="Pfam" id="PF12236">
    <property type="entry name" value="Head-tail_con"/>
    <property type="match status" value="1"/>
</dbReference>
<keyword evidence="3" id="KW-1244">Viral short tail ejection system</keyword>
<evidence type="ECO:0000256" key="11">
    <source>
        <dbReference type="SAM" id="MobiDB-lite"/>
    </source>
</evidence>
<protein>
    <submittedName>
        <fullName evidence="12">Head-to-tail connector protein, podovirus-type</fullName>
    </submittedName>
</protein>
<keyword evidence="10" id="KW-1160">Virus entry into host cell</keyword>
<dbReference type="EMBL" id="LR797821">
    <property type="protein sequence ID" value="CAB4241399.1"/>
    <property type="molecule type" value="Genomic_DNA"/>
</dbReference>
<evidence type="ECO:0000256" key="10">
    <source>
        <dbReference type="ARBA" id="ARBA00023296"/>
    </source>
</evidence>
<evidence type="ECO:0000256" key="2">
    <source>
        <dbReference type="ARBA" id="ARBA00004328"/>
    </source>
</evidence>
<keyword evidence="7" id="KW-0118">Viral capsid assembly</keyword>
<keyword evidence="9" id="KW-0231">Viral genome packaging</keyword>